<reference evidence="2" key="1">
    <citation type="submission" date="2018-03" db="EMBL/GenBank/DDBJ databases">
        <authorList>
            <person name="Guldener U."/>
        </authorList>
    </citation>
    <scope>NUCLEOTIDE SEQUENCE</scope>
</reference>
<evidence type="ECO:0000313" key="3">
    <source>
        <dbReference type="Proteomes" id="UP001187682"/>
    </source>
</evidence>
<proteinExistence type="predicted"/>
<dbReference type="Pfam" id="PF14420">
    <property type="entry name" value="Clr5"/>
    <property type="match status" value="1"/>
</dbReference>
<dbReference type="Proteomes" id="UP001187682">
    <property type="component" value="Unassembled WGS sequence"/>
</dbReference>
<dbReference type="AlphaFoldDB" id="A0AAE8MUI8"/>
<evidence type="ECO:0000259" key="1">
    <source>
        <dbReference type="Pfam" id="PF14420"/>
    </source>
</evidence>
<organism evidence="2 3">
    <name type="scientific">Cephalotrichum gorgonifer</name>
    <dbReference type="NCBI Taxonomy" id="2041049"/>
    <lineage>
        <taxon>Eukaryota</taxon>
        <taxon>Fungi</taxon>
        <taxon>Dikarya</taxon>
        <taxon>Ascomycota</taxon>
        <taxon>Pezizomycotina</taxon>
        <taxon>Sordariomycetes</taxon>
        <taxon>Hypocreomycetidae</taxon>
        <taxon>Microascales</taxon>
        <taxon>Microascaceae</taxon>
        <taxon>Cephalotrichum</taxon>
    </lineage>
</organism>
<sequence length="431" mass="48930">MASHKLKDDFEHHRKTITRLYLNDDLQFTMKTMEEDYGFKATRRQYIYRLGLWRIYKNARAETADTTQSRSQSEVLGLPEDFYLVLAESNLTFKPYWDQVSPRGKSGQDLDRLFYCARAVTEPGQTQQIVELIESRLGRPEEGGDRRTRSYLCILRVYTLHQTGEADLESEKAAKESVEFLVRNVHNRNSDFAENAGKPHRIHVPKLMLLNYGLGITRHEPKVRREAFLEALAAQLPDPKSPANSEKIVADWLDWSLEKLRSPASASYSSSILSMECQGIHEGGDYKATVHVFCFLLSQYLAQQERPTWSKVDSNLRISVCDLLVTLVSLIFNPAPPTNLPDFDHLCKSGPGLMAKAKELGEKLSGKKDLLLLFLDQYAILTLPARFDAEMRSSQGKKFLADVLARAEEVMGFEGGEQEVGSEFVNYSMCG</sequence>
<accession>A0AAE8MUI8</accession>
<dbReference type="EMBL" id="ONZQ02000003">
    <property type="protein sequence ID" value="SPN99640.1"/>
    <property type="molecule type" value="Genomic_DNA"/>
</dbReference>
<comment type="caution">
    <text evidence="2">The sequence shown here is derived from an EMBL/GenBank/DDBJ whole genome shotgun (WGS) entry which is preliminary data.</text>
</comment>
<name>A0AAE8MUI8_9PEZI</name>
<protein>
    <recommendedName>
        <fullName evidence="1">Clr5 domain-containing protein</fullName>
    </recommendedName>
</protein>
<keyword evidence="3" id="KW-1185">Reference proteome</keyword>
<evidence type="ECO:0000313" key="2">
    <source>
        <dbReference type="EMBL" id="SPN99640.1"/>
    </source>
</evidence>
<feature type="domain" description="Clr5" evidence="1">
    <location>
        <begin position="8"/>
        <end position="57"/>
    </location>
</feature>
<gene>
    <name evidence="2" type="ORF">DNG_02492</name>
</gene>
<dbReference type="InterPro" id="IPR025676">
    <property type="entry name" value="Clr5_dom"/>
</dbReference>